<dbReference type="InterPro" id="IPR032675">
    <property type="entry name" value="LRR_dom_sf"/>
</dbReference>
<evidence type="ECO:0000256" key="1">
    <source>
        <dbReference type="SAM" id="MobiDB-lite"/>
    </source>
</evidence>
<dbReference type="SUPFAM" id="SSF81383">
    <property type="entry name" value="F-box domain"/>
    <property type="match status" value="1"/>
</dbReference>
<dbReference type="AlphaFoldDB" id="W4FRC7"/>
<sequence>MYRNISVSRSTKVHSVIGSANLRPTTIMLPSPRDTATSLSPLNVDFGSRALLRRHTVTFQDPTLVPAFVLGNRDRVRALRAKLDVNSASSFPNLLVLNRAMIDQASRTDGGILQLSGGESLVMEFLSADDLVSGSMVCRSWRTLCRMDHLWTKFLYTPVERYPLRQLLHLEDDRMYPAIQVYMHFRSSGLVQPRSSCVHIGTNVALKQSRGTVPFRQWLDSQPSPLPSSTLRAVCRQLLVAATAVVSTESREVSEFPFDAMYMHYDEACGAVASSHEGRVPLLQVATHAGDLYRSDHDWHHRHRRHRNDDDHFFTGPALNDGDGQLPSSPRHHHQPSIPRLVLSFLHSALDITVGREVAHENLVRRCLTGHASMDPALKSMLEYGMYLLQCPRHPDLFSTLLVHPFFHDDSTTTSWPSVDLTLHTMTPATYLANVVTWFHATPALEQRILFPFTFTPSTWVCHDVIHMTDVDTSALLRYRYTSLRAPTTADSNWMAVAAVHQASTLHSLDLSLVQLPTSTILNALGPLRNLTDLILPQTWMPNNHMEPLVAAFQSHLSKLERVDIAFLTALQTLDDSYSQQLRIVDFAYPPDKAAVIKAA</sequence>
<organism evidence="3">
    <name type="scientific">Aphanomyces astaci</name>
    <name type="common">Crayfish plague agent</name>
    <dbReference type="NCBI Taxonomy" id="112090"/>
    <lineage>
        <taxon>Eukaryota</taxon>
        <taxon>Sar</taxon>
        <taxon>Stramenopiles</taxon>
        <taxon>Oomycota</taxon>
        <taxon>Saprolegniomycetes</taxon>
        <taxon>Saprolegniales</taxon>
        <taxon>Verrucalvaceae</taxon>
        <taxon>Aphanomyces</taxon>
    </lineage>
</organism>
<evidence type="ECO:0000313" key="3">
    <source>
        <dbReference type="EMBL" id="ETV70032.1"/>
    </source>
</evidence>
<dbReference type="SUPFAM" id="SSF52047">
    <property type="entry name" value="RNI-like"/>
    <property type="match status" value="1"/>
</dbReference>
<dbReference type="InterPro" id="IPR036047">
    <property type="entry name" value="F-box-like_dom_sf"/>
</dbReference>
<dbReference type="OrthoDB" id="2095648at2759"/>
<dbReference type="GeneID" id="20816381"/>
<feature type="domain" description="F-box" evidence="2">
    <location>
        <begin position="122"/>
        <end position="154"/>
    </location>
</feature>
<dbReference type="Gene3D" id="3.80.10.10">
    <property type="entry name" value="Ribonuclease Inhibitor"/>
    <property type="match status" value="1"/>
</dbReference>
<dbReference type="RefSeq" id="XP_009840475.1">
    <property type="nucleotide sequence ID" value="XM_009842173.1"/>
</dbReference>
<feature type="region of interest" description="Disordered" evidence="1">
    <location>
        <begin position="310"/>
        <end position="335"/>
    </location>
</feature>
<evidence type="ECO:0000259" key="2">
    <source>
        <dbReference type="Pfam" id="PF12937"/>
    </source>
</evidence>
<dbReference type="Gene3D" id="1.20.1280.50">
    <property type="match status" value="1"/>
</dbReference>
<protein>
    <recommendedName>
        <fullName evidence="2">F-box domain-containing protein</fullName>
    </recommendedName>
</protein>
<dbReference type="Pfam" id="PF12937">
    <property type="entry name" value="F-box-like"/>
    <property type="match status" value="1"/>
</dbReference>
<name>W4FRC7_APHAT</name>
<gene>
    <name evidence="3" type="ORF">H257_14385</name>
</gene>
<dbReference type="VEuPathDB" id="FungiDB:H257_14385"/>
<proteinExistence type="predicted"/>
<dbReference type="EMBL" id="KI913170">
    <property type="protein sequence ID" value="ETV70032.1"/>
    <property type="molecule type" value="Genomic_DNA"/>
</dbReference>
<dbReference type="InterPro" id="IPR001810">
    <property type="entry name" value="F-box_dom"/>
</dbReference>
<accession>W4FRC7</accession>
<reference evidence="3" key="1">
    <citation type="submission" date="2013-12" db="EMBL/GenBank/DDBJ databases">
        <title>The Genome Sequence of Aphanomyces astaci APO3.</title>
        <authorList>
            <consortium name="The Broad Institute Genomics Platform"/>
            <person name="Russ C."/>
            <person name="Tyler B."/>
            <person name="van West P."/>
            <person name="Dieguez-Uribeondo J."/>
            <person name="Young S.K."/>
            <person name="Zeng Q."/>
            <person name="Gargeya S."/>
            <person name="Fitzgerald M."/>
            <person name="Abouelleil A."/>
            <person name="Alvarado L."/>
            <person name="Chapman S.B."/>
            <person name="Gainer-Dewar J."/>
            <person name="Goldberg J."/>
            <person name="Griggs A."/>
            <person name="Gujja S."/>
            <person name="Hansen M."/>
            <person name="Howarth C."/>
            <person name="Imamovic A."/>
            <person name="Ireland A."/>
            <person name="Larimer J."/>
            <person name="McCowan C."/>
            <person name="Murphy C."/>
            <person name="Pearson M."/>
            <person name="Poon T.W."/>
            <person name="Priest M."/>
            <person name="Roberts A."/>
            <person name="Saif S."/>
            <person name="Shea T."/>
            <person name="Sykes S."/>
            <person name="Wortman J."/>
            <person name="Nusbaum C."/>
            <person name="Birren B."/>
        </authorList>
    </citation>
    <scope>NUCLEOTIDE SEQUENCE [LARGE SCALE GENOMIC DNA]</scope>
    <source>
        <strain evidence="3">APO3</strain>
    </source>
</reference>